<gene>
    <name evidence="2" type="ORF">HUW48_14450</name>
</gene>
<feature type="domain" description="HTH-like" evidence="1">
    <location>
        <begin position="21"/>
        <end position="72"/>
    </location>
</feature>
<dbReference type="AlphaFoldDB" id="A0A7L7L8L3"/>
<name>A0A7L7L8L3_9BACT</name>
<proteinExistence type="predicted"/>
<dbReference type="PANTHER" id="PTHR47515">
    <property type="entry name" value="LOW CALCIUM RESPONSE LOCUS PROTEIN T"/>
    <property type="match status" value="1"/>
</dbReference>
<accession>A0A7L7L8L3</accession>
<dbReference type="KEGG" id="add:HUW48_14450"/>
<evidence type="ECO:0000313" key="3">
    <source>
        <dbReference type="Proteomes" id="UP000514509"/>
    </source>
</evidence>
<evidence type="ECO:0000313" key="2">
    <source>
        <dbReference type="EMBL" id="QMU29166.1"/>
    </source>
</evidence>
<sequence>MLNLSKSVYYYQSFQDHQVEEDVLRQKAEQHPQEGFWKAFGRLRQEGQPCNHKRVYRIYKVLGLNLRRKAKKRLLTRLQQPLQVPEQLNHT</sequence>
<dbReference type="PANTHER" id="PTHR47515:SF2">
    <property type="entry name" value="INTEGRASE CORE DOMAIN PROTEIN"/>
    <property type="match status" value="1"/>
</dbReference>
<keyword evidence="3" id="KW-1185">Reference proteome</keyword>
<evidence type="ECO:0000259" key="1">
    <source>
        <dbReference type="Pfam" id="PF13276"/>
    </source>
</evidence>
<reference evidence="2 3" key="1">
    <citation type="submission" date="2020-06" db="EMBL/GenBank/DDBJ databases">
        <authorList>
            <person name="Hwang Y.J."/>
        </authorList>
    </citation>
    <scope>NUCLEOTIDE SEQUENCE [LARGE SCALE GENOMIC DNA]</scope>
    <source>
        <strain evidence="2 3">KUDC8001</strain>
    </source>
</reference>
<organism evidence="2 3">
    <name type="scientific">Adhaeribacter radiodurans</name>
    <dbReference type="NCBI Taxonomy" id="2745197"/>
    <lineage>
        <taxon>Bacteria</taxon>
        <taxon>Pseudomonadati</taxon>
        <taxon>Bacteroidota</taxon>
        <taxon>Cytophagia</taxon>
        <taxon>Cytophagales</taxon>
        <taxon>Hymenobacteraceae</taxon>
        <taxon>Adhaeribacter</taxon>
    </lineage>
</organism>
<protein>
    <submittedName>
        <fullName evidence="2">Transposase</fullName>
    </submittedName>
</protein>
<dbReference type="Pfam" id="PF13276">
    <property type="entry name" value="HTH_21"/>
    <property type="match status" value="1"/>
</dbReference>
<reference evidence="2 3" key="2">
    <citation type="submission" date="2020-08" db="EMBL/GenBank/DDBJ databases">
        <title>Adhaeribacter dokdonensis sp. nov., isolated from the rhizosphere of Elymus tsukushiensis, a plant native to the Dokdo Islands, Republic of Korea.</title>
        <authorList>
            <person name="Ghim S.Y."/>
        </authorList>
    </citation>
    <scope>NUCLEOTIDE SEQUENCE [LARGE SCALE GENOMIC DNA]</scope>
    <source>
        <strain evidence="2 3">KUDC8001</strain>
    </source>
</reference>
<dbReference type="EMBL" id="CP055153">
    <property type="protein sequence ID" value="QMU29166.1"/>
    <property type="molecule type" value="Genomic_DNA"/>
</dbReference>
<dbReference type="Proteomes" id="UP000514509">
    <property type="component" value="Chromosome"/>
</dbReference>
<dbReference type="InterPro" id="IPR025948">
    <property type="entry name" value="HTH-like_dom"/>
</dbReference>